<evidence type="ECO:0000313" key="14">
    <source>
        <dbReference type="EMBL" id="KWT90491.1"/>
    </source>
</evidence>
<evidence type="ECO:0000256" key="9">
    <source>
        <dbReference type="ARBA" id="ARBA00093617"/>
    </source>
</evidence>
<feature type="transmembrane region" description="Helical" evidence="11">
    <location>
        <begin position="185"/>
        <end position="205"/>
    </location>
</feature>
<feature type="transmembrane region" description="Helical" evidence="11">
    <location>
        <begin position="74"/>
        <end position="96"/>
    </location>
</feature>
<feature type="transmembrane region" description="Helical" evidence="11">
    <location>
        <begin position="363"/>
        <end position="382"/>
    </location>
</feature>
<feature type="transmembrane region" description="Helical" evidence="11">
    <location>
        <begin position="801"/>
        <end position="822"/>
    </location>
</feature>
<dbReference type="Pfam" id="PF02366">
    <property type="entry name" value="PMT"/>
    <property type="match status" value="1"/>
</dbReference>
<evidence type="ECO:0000256" key="11">
    <source>
        <dbReference type="SAM" id="Phobius"/>
    </source>
</evidence>
<evidence type="ECO:0000256" key="5">
    <source>
        <dbReference type="ARBA" id="ARBA00022679"/>
    </source>
</evidence>
<feature type="transmembrane region" description="Helical" evidence="11">
    <location>
        <begin position="332"/>
        <end position="351"/>
    </location>
</feature>
<evidence type="ECO:0000256" key="6">
    <source>
        <dbReference type="ARBA" id="ARBA00022692"/>
    </source>
</evidence>
<evidence type="ECO:0000256" key="10">
    <source>
        <dbReference type="ARBA" id="ARBA00093644"/>
    </source>
</evidence>
<dbReference type="InterPro" id="IPR032421">
    <property type="entry name" value="PMT_4TMC"/>
</dbReference>
<evidence type="ECO:0000313" key="15">
    <source>
        <dbReference type="Proteomes" id="UP000060487"/>
    </source>
</evidence>
<evidence type="ECO:0000256" key="4">
    <source>
        <dbReference type="ARBA" id="ARBA00022676"/>
    </source>
</evidence>
<feature type="transmembrane region" description="Helical" evidence="11">
    <location>
        <begin position="255"/>
        <end position="273"/>
    </location>
</feature>
<feature type="domain" description="Protein O-mannosyl-transferase C-terminal four TM" evidence="13">
    <location>
        <begin position="837"/>
        <end position="1012"/>
    </location>
</feature>
<name>A0ABR5SGS3_9BACT</name>
<evidence type="ECO:0000256" key="7">
    <source>
        <dbReference type="ARBA" id="ARBA00022989"/>
    </source>
</evidence>
<feature type="transmembrane region" description="Helical" evidence="11">
    <location>
        <begin position="893"/>
        <end position="910"/>
    </location>
</feature>
<feature type="transmembrane region" description="Helical" evidence="11">
    <location>
        <begin position="225"/>
        <end position="243"/>
    </location>
</feature>
<keyword evidence="8 11" id="KW-0472">Membrane</keyword>
<feature type="transmembrane region" description="Helical" evidence="11">
    <location>
        <begin position="311"/>
        <end position="326"/>
    </location>
</feature>
<comment type="caution">
    <text evidence="14">The sequence shown here is derived from an EMBL/GenBank/DDBJ whole genome shotgun (WGS) entry which is preliminary data.</text>
</comment>
<dbReference type="EMBL" id="LNQR01000035">
    <property type="protein sequence ID" value="KWT90491.1"/>
    <property type="molecule type" value="Genomic_DNA"/>
</dbReference>
<feature type="transmembrane region" description="Helical" evidence="11">
    <location>
        <begin position="103"/>
        <end position="126"/>
    </location>
</feature>
<keyword evidence="5 14" id="KW-0808">Transferase</keyword>
<comment type="subcellular location">
    <subcellularLocation>
        <location evidence="1">Endomembrane system</location>
        <topology evidence="1">Multi-pass membrane protein</topology>
    </subcellularLocation>
</comment>
<evidence type="ECO:0000256" key="2">
    <source>
        <dbReference type="ARBA" id="ARBA00004922"/>
    </source>
</evidence>
<dbReference type="GO" id="GO:0004169">
    <property type="term" value="F:dolichyl-phosphate-mannose-protein mannosyltransferase activity"/>
    <property type="evidence" value="ECO:0007669"/>
    <property type="project" value="UniProtKB-EC"/>
</dbReference>
<accession>A0ABR5SGS3</accession>
<feature type="domain" description="ArnT-like N-terminal" evidence="12">
    <location>
        <begin position="628"/>
        <end position="821"/>
    </location>
</feature>
<feature type="transmembrane region" description="Helical" evidence="11">
    <location>
        <begin position="686"/>
        <end position="705"/>
    </location>
</feature>
<gene>
    <name evidence="14" type="ORF">ASN18_1084</name>
</gene>
<evidence type="ECO:0000256" key="8">
    <source>
        <dbReference type="ARBA" id="ARBA00023136"/>
    </source>
</evidence>
<dbReference type="Pfam" id="PF16192">
    <property type="entry name" value="PMT_4TMC"/>
    <property type="match status" value="1"/>
</dbReference>
<feature type="transmembrane region" description="Helical" evidence="11">
    <location>
        <begin position="725"/>
        <end position="758"/>
    </location>
</feature>
<feature type="transmembrane region" description="Helical" evidence="11">
    <location>
        <begin position="972"/>
        <end position="992"/>
    </location>
</feature>
<feature type="transmembrane region" description="Helical" evidence="11">
    <location>
        <begin position="633"/>
        <end position="654"/>
    </location>
</feature>
<dbReference type="Proteomes" id="UP000060487">
    <property type="component" value="Unassembled WGS sequence"/>
</dbReference>
<feature type="transmembrane region" description="Helical" evidence="11">
    <location>
        <begin position="132"/>
        <end position="162"/>
    </location>
</feature>
<evidence type="ECO:0000259" key="12">
    <source>
        <dbReference type="Pfam" id="PF02366"/>
    </source>
</evidence>
<feature type="transmembrane region" description="Helical" evidence="11">
    <location>
        <begin position="941"/>
        <end position="960"/>
    </location>
</feature>
<keyword evidence="6 11" id="KW-0812">Transmembrane</keyword>
<dbReference type="RefSeq" id="WP_085051733.1">
    <property type="nucleotide sequence ID" value="NZ_LNQR01000035.1"/>
</dbReference>
<proteinExistence type="inferred from homology"/>
<sequence length="1016" mass="113570">MAFVLRSVLAVSTEGHPIDIGTFKAWAVRASAVGLSGFYSVDVFADYPPGYVYVFYLIGKIKDALSLPDMSKSFLYLIKLPSMITDIAAAHLVFLMARRYFPIAVAVWLALAYALNPAVIVNSAVWGQVDSVFSLCVLLFIMLITGGRLTAAVVVFALSVLIKPQGLIFTPVLIFALSRVPPKKAAIAVGLAVCVFIAAIVPFAINKELLWIVKHYHGTLSSYPYASLNAFNLFALLGGNFVPVTDRVLGITYEAWGYVFIVLTVAFCAYIFYKKRDRDTGGIDTGGIYHLIAAILITAVFVTSAKMHERYLFPALVLLLVSYIRIRDKRLLYLYAFVSVTFFINETYVLYYGMKELYHLNPYGGVLQLVSIAHVGCLVYIVKLGADLNKPMTTVAIPVNENPASAQTSPQLKLAGKDYAAITVITIFNLVIMFYGLGSLKAPETFWSAEDKGKSVYIDFGGQHSVGRVCFFGGIGEGHYEMRFSQDFQDWQAPVTLKQKAVFEWQCTDMKHKGRYVLLTAVTSGAMLNEIAFFEMDGQTPLPVKSAMPYELITSDALANKYPANNLANNLIDEQDTVPPLPSYTNSTYFDEIYHARTAYEYLHGLTPYETTHPPLGKVFIEAGIIIFGMNPFGWRFTGALFAAFIPGIVYVFGYRLFGWMRYAMIASVLMTFDFMRVAQGRMATVDTYAVFCIILMYYYMYRYWGSMTASPLQTDGLARDARLYLGLSGLFFGLGVAVKWISIYAGGGLAVIFFASIIRRYIEFGNLSKTAAPRKKQRQPRIKQTAQISIKHLHSAAVKAIQYATLFFILIPAVIYVLSYVPTVKYHGVAGLLSTVKQSQTDMYDYHKNLVAEHPFSSKWYEWPIIKKPLWLYNGSVPEDQVQSIVSMGNPAVWWLGIATVAVVLGVALAGKWADAGVFVVLTGLCAQYLPWAAVPRLTFIYHFYASVPFVIFCITYVIKWLEERKNGMRWLTYGYITVTVLLFTAFYPILTGIPVSKAYVKAALRWFDGWTFYI</sequence>
<feature type="transmembrane region" description="Helical" evidence="11">
    <location>
        <begin position="285"/>
        <end position="304"/>
    </location>
</feature>
<evidence type="ECO:0000256" key="1">
    <source>
        <dbReference type="ARBA" id="ARBA00004127"/>
    </source>
</evidence>
<evidence type="ECO:0000259" key="13">
    <source>
        <dbReference type="Pfam" id="PF16192"/>
    </source>
</evidence>
<dbReference type="InterPro" id="IPR003342">
    <property type="entry name" value="ArnT-like_N"/>
</dbReference>
<dbReference type="InterPro" id="IPR027005">
    <property type="entry name" value="PMT-like"/>
</dbReference>
<dbReference type="PANTHER" id="PTHR10050">
    <property type="entry name" value="DOLICHYL-PHOSPHATE-MANNOSE--PROTEIN MANNOSYLTRANSFERASE"/>
    <property type="match status" value="1"/>
</dbReference>
<feature type="transmembrane region" description="Helical" evidence="11">
    <location>
        <begin position="917"/>
        <end position="935"/>
    </location>
</feature>
<keyword evidence="4 14" id="KW-0328">Glycosyltransferase</keyword>
<comment type="pathway">
    <text evidence="2">Protein modification; protein glycosylation.</text>
</comment>
<evidence type="ECO:0000256" key="3">
    <source>
        <dbReference type="ARBA" id="ARBA00007222"/>
    </source>
</evidence>
<feature type="transmembrane region" description="Helical" evidence="11">
    <location>
        <begin position="419"/>
        <end position="438"/>
    </location>
</feature>
<comment type="similarity">
    <text evidence="3">Belongs to the glycosyltransferase 39 family.</text>
</comment>
<reference evidence="14 15" key="1">
    <citation type="submission" date="2015-11" db="EMBL/GenBank/DDBJ databases">
        <authorList>
            <person name="Lin W."/>
        </authorList>
    </citation>
    <scope>NUCLEOTIDE SEQUENCE [LARGE SCALE GENOMIC DNA]</scope>
    <source>
        <strain evidence="14 15">HCH-1</strain>
    </source>
</reference>
<organism evidence="14 15">
    <name type="scientific">Candidatus Magnetominusculus xianensis</name>
    <dbReference type="NCBI Taxonomy" id="1748249"/>
    <lineage>
        <taxon>Bacteria</taxon>
        <taxon>Pseudomonadati</taxon>
        <taxon>Nitrospirota</taxon>
        <taxon>Nitrospiria</taxon>
        <taxon>Nitrospirales</taxon>
        <taxon>Nitrospiraceae</taxon>
        <taxon>Candidatus Magnetominusculus</taxon>
    </lineage>
</organism>
<keyword evidence="15" id="KW-1185">Reference proteome</keyword>
<protein>
    <recommendedName>
        <fullName evidence="9">Polyprenol-phosphate-mannose--protein mannosyltransferase</fullName>
    </recommendedName>
    <alternativeName>
        <fullName evidence="10">Protein O-mannosyltransferase</fullName>
    </alternativeName>
</protein>
<keyword evidence="7 11" id="KW-1133">Transmembrane helix</keyword>